<dbReference type="Proteomes" id="UP001140513">
    <property type="component" value="Unassembled WGS sequence"/>
</dbReference>
<evidence type="ECO:0000259" key="1">
    <source>
        <dbReference type="Pfam" id="PF06985"/>
    </source>
</evidence>
<protein>
    <recommendedName>
        <fullName evidence="1">Heterokaryon incompatibility domain-containing protein</fullName>
    </recommendedName>
</protein>
<feature type="domain" description="Heterokaryon incompatibility" evidence="1">
    <location>
        <begin position="166"/>
        <end position="311"/>
    </location>
</feature>
<dbReference type="OrthoDB" id="5135333at2759"/>
<dbReference type="Pfam" id="PF06985">
    <property type="entry name" value="HET"/>
    <property type="match status" value="1"/>
</dbReference>
<dbReference type="PANTHER" id="PTHR33112">
    <property type="entry name" value="DOMAIN PROTEIN, PUTATIVE-RELATED"/>
    <property type="match status" value="1"/>
</dbReference>
<dbReference type="GeneID" id="80911745"/>
<keyword evidence="3" id="KW-1185">Reference proteome</keyword>
<reference evidence="2" key="1">
    <citation type="submission" date="2022-10" db="EMBL/GenBank/DDBJ databases">
        <title>Tapping the CABI collections for fungal endophytes: first genome assemblies for Collariella, Neodidymelliopsis, Ascochyta clinopodiicola, Didymella pomorum, Didymosphaeria variabile, Neocosmospora piperis and Neocucurbitaria cava.</title>
        <authorList>
            <person name="Hill R."/>
        </authorList>
    </citation>
    <scope>NUCLEOTIDE SEQUENCE</scope>
    <source>
        <strain evidence="2">IMI 356815</strain>
    </source>
</reference>
<proteinExistence type="predicted"/>
<gene>
    <name evidence="2" type="ORF">N0V89_008215</name>
</gene>
<dbReference type="PANTHER" id="PTHR33112:SF12">
    <property type="entry name" value="HETEROKARYON INCOMPATIBILITY DOMAIN-CONTAINING PROTEIN"/>
    <property type="match status" value="1"/>
</dbReference>
<dbReference type="InterPro" id="IPR010730">
    <property type="entry name" value="HET"/>
</dbReference>
<organism evidence="2 3">
    <name type="scientific">Didymosphaeria variabile</name>
    <dbReference type="NCBI Taxonomy" id="1932322"/>
    <lineage>
        <taxon>Eukaryota</taxon>
        <taxon>Fungi</taxon>
        <taxon>Dikarya</taxon>
        <taxon>Ascomycota</taxon>
        <taxon>Pezizomycotina</taxon>
        <taxon>Dothideomycetes</taxon>
        <taxon>Pleosporomycetidae</taxon>
        <taxon>Pleosporales</taxon>
        <taxon>Massarineae</taxon>
        <taxon>Didymosphaeriaceae</taxon>
        <taxon>Didymosphaeria</taxon>
    </lineage>
</organism>
<dbReference type="AlphaFoldDB" id="A0A9W8XFC2"/>
<accession>A0A9W8XFC2</accession>
<dbReference type="RefSeq" id="XP_056068529.1">
    <property type="nucleotide sequence ID" value="XM_056216973.1"/>
</dbReference>
<dbReference type="EMBL" id="JAPEUX010000006">
    <property type="protein sequence ID" value="KAJ4349599.1"/>
    <property type="molecule type" value="Genomic_DNA"/>
</dbReference>
<name>A0A9W8XFC2_9PLEO</name>
<sequence length="699" mass="79693">MEDKSGDEYLYSHDVCRQASEQVDALCPTCEIIAFDSSIERTLQLGKHAELKQNQNCPLCRFALHELKKFALAETTYSLVLQPNGVGKVRCEEPEGSSYFTFTKAINHNPEVPDFIVARNWLQECNDSHDGACHQPDDERATPPTDMRLIDVQEAHLIQAPSRARYVALSYIWGTKGNVKATRANKAFFEQPGSLLSTEAGIPPLIRDVMQLVAAMEQRYLWVDALCIIQDDEGDRQKQISCMDAIYENAHFTIITLMAQGVFDRVPGIGSRRIRYYEIVKEMRLWHSGKPQLTELVDQSMWSTRGWTFQEHVLSRRRMFLTKSEVFFDCAKGSVSELEPERTRPQDLAFWALPGPDPQFTFHKSFHDACIGSTQPSHLAMAIGAILESEKIDLEAWRYYKQAENYSGRLLTFSGDVLNAFTGVMSSWHRIRGWQFCNGLPMPALRRALCWTAFKVLNAREATEKKSTLIPTWSWAHWSGSVRFAPTDDPGHPNSYMDYKEDREQSNIQILPASHTNEHIPDILRVQSPVVTLTVSSKDALRYRGSNVESTALPMLRMLIFDQHKRHCGMVWGVHPSWFEPPGDKEFEFIYLFDLGENSKEDLSLVQIKSWEEAMAMASDTSQWREPLLSGVGKAVYYDKTEFPDTEHDGPRRTSPTGRSIFALIVKRQGPFYERLGVGQIVKQAWDEALPTIKVCSMI</sequence>
<evidence type="ECO:0000313" key="3">
    <source>
        <dbReference type="Proteomes" id="UP001140513"/>
    </source>
</evidence>
<comment type="caution">
    <text evidence="2">The sequence shown here is derived from an EMBL/GenBank/DDBJ whole genome shotgun (WGS) entry which is preliminary data.</text>
</comment>
<evidence type="ECO:0000313" key="2">
    <source>
        <dbReference type="EMBL" id="KAJ4349599.1"/>
    </source>
</evidence>